<dbReference type="AlphaFoldDB" id="A0A4S4MN18"/>
<feature type="non-terminal residue" evidence="2">
    <location>
        <position position="413"/>
    </location>
</feature>
<evidence type="ECO:0000313" key="3">
    <source>
        <dbReference type="Proteomes" id="UP000308730"/>
    </source>
</evidence>
<feature type="compositionally biased region" description="Polar residues" evidence="1">
    <location>
        <begin position="292"/>
        <end position="310"/>
    </location>
</feature>
<feature type="region of interest" description="Disordered" evidence="1">
    <location>
        <begin position="179"/>
        <end position="337"/>
    </location>
</feature>
<feature type="compositionally biased region" description="Pro residues" evidence="1">
    <location>
        <begin position="71"/>
        <end position="83"/>
    </location>
</feature>
<reference evidence="2 3" key="1">
    <citation type="submission" date="2019-02" db="EMBL/GenBank/DDBJ databases">
        <title>Genome sequencing of the rare red list fungi Antrodiella citrinella (Flaviporus citrinellus).</title>
        <authorList>
            <person name="Buettner E."/>
            <person name="Kellner H."/>
        </authorList>
    </citation>
    <scope>NUCLEOTIDE SEQUENCE [LARGE SCALE GENOMIC DNA]</scope>
    <source>
        <strain evidence="2 3">DSM 108506</strain>
    </source>
</reference>
<feature type="compositionally biased region" description="Basic residues" evidence="1">
    <location>
        <begin position="379"/>
        <end position="388"/>
    </location>
</feature>
<dbReference type="Proteomes" id="UP000308730">
    <property type="component" value="Unassembled WGS sequence"/>
</dbReference>
<feature type="region of interest" description="Disordered" evidence="1">
    <location>
        <begin position="362"/>
        <end position="413"/>
    </location>
</feature>
<evidence type="ECO:0008006" key="4">
    <source>
        <dbReference type="Google" id="ProtNLM"/>
    </source>
</evidence>
<evidence type="ECO:0000256" key="1">
    <source>
        <dbReference type="SAM" id="MobiDB-lite"/>
    </source>
</evidence>
<feature type="compositionally biased region" description="Low complexity" evidence="1">
    <location>
        <begin position="98"/>
        <end position="107"/>
    </location>
</feature>
<evidence type="ECO:0000313" key="2">
    <source>
        <dbReference type="EMBL" id="THH27366.1"/>
    </source>
</evidence>
<gene>
    <name evidence="2" type="ORF">EUX98_g6823</name>
</gene>
<dbReference type="InterPro" id="IPR036638">
    <property type="entry name" value="HLH_DNA-bd_sf"/>
</dbReference>
<feature type="region of interest" description="Disordered" evidence="1">
    <location>
        <begin position="32"/>
        <end position="107"/>
    </location>
</feature>
<organism evidence="2 3">
    <name type="scientific">Antrodiella citrinella</name>
    <dbReference type="NCBI Taxonomy" id="2447956"/>
    <lineage>
        <taxon>Eukaryota</taxon>
        <taxon>Fungi</taxon>
        <taxon>Dikarya</taxon>
        <taxon>Basidiomycota</taxon>
        <taxon>Agaricomycotina</taxon>
        <taxon>Agaricomycetes</taxon>
        <taxon>Polyporales</taxon>
        <taxon>Steccherinaceae</taxon>
        <taxon>Antrodiella</taxon>
    </lineage>
</organism>
<name>A0A4S4MN18_9APHY</name>
<feature type="compositionally biased region" description="Basic and acidic residues" evidence="1">
    <location>
        <begin position="40"/>
        <end position="50"/>
    </location>
</feature>
<feature type="compositionally biased region" description="Polar residues" evidence="1">
    <location>
        <begin position="249"/>
        <end position="284"/>
    </location>
</feature>
<feature type="compositionally biased region" description="Polar residues" evidence="1">
    <location>
        <begin position="318"/>
        <end position="331"/>
    </location>
</feature>
<feature type="compositionally biased region" description="Low complexity" evidence="1">
    <location>
        <begin position="193"/>
        <end position="205"/>
    </location>
</feature>
<protein>
    <recommendedName>
        <fullName evidence="4">BHLH domain-containing protein</fullName>
    </recommendedName>
</protein>
<keyword evidence="3" id="KW-1185">Reference proteome</keyword>
<dbReference type="SUPFAM" id="SSF47459">
    <property type="entry name" value="HLH, helix-loop-helix DNA-binding domain"/>
    <property type="match status" value="1"/>
</dbReference>
<sequence length="413" mass="44246">MSLLSPAETLAFNGFLSSVDYTDVLDSEWSALSSQLAPPRGKEALTKATKDLMSLEPQLHDSPSTSTRPTLPSPSPSPSPPPSASSSSPKHKSRKMQTATASAPTSASSIMNAWPPFASPSDPSSHHHHSLNGYHHRYTYGFGTPSHTRTDFATTAHRLSGLYANPFDTAVHGLPLPYPHTHTESSLRHRAASITSPSPTSSTQSHFALPPLPDYGQQHHSHSHSPTYSNPDSGLQQHQSRPQHPGITSVVSAPSVLSQRPSATTKRSLPTDNDSDASSGTTSQHLKRQRRPSTTPSADGSTPSTPSQLNPPAGQRQALLSPSQKRANHIQSEQKRRANIRRGYEALCEVVPALREAIRAEEESLAAAEEEKASFKSRGSSRKKGKGKAAKDDGPAALDGRAGPRSENVVLQQ</sequence>
<dbReference type="EMBL" id="SGPM01000257">
    <property type="protein sequence ID" value="THH27366.1"/>
    <property type="molecule type" value="Genomic_DNA"/>
</dbReference>
<dbReference type="Gene3D" id="4.10.280.10">
    <property type="entry name" value="Helix-loop-helix DNA-binding domain"/>
    <property type="match status" value="1"/>
</dbReference>
<proteinExistence type="predicted"/>
<comment type="caution">
    <text evidence="2">The sequence shown here is derived from an EMBL/GenBank/DDBJ whole genome shotgun (WGS) entry which is preliminary data.</text>
</comment>
<accession>A0A4S4MN18</accession>
<dbReference type="GO" id="GO:0046983">
    <property type="term" value="F:protein dimerization activity"/>
    <property type="evidence" value="ECO:0007669"/>
    <property type="project" value="InterPro"/>
</dbReference>
<dbReference type="OrthoDB" id="5778525at2759"/>
<feature type="compositionally biased region" description="Polar residues" evidence="1">
    <location>
        <begin position="224"/>
        <end position="242"/>
    </location>
</feature>